<dbReference type="PATRIC" id="fig|935198.13.peg.285"/>
<dbReference type="HOGENOM" id="CLU_166653_0_0_9"/>
<accession>B2TIP7</accession>
<dbReference type="EMBL" id="CP001056">
    <property type="protein sequence ID" value="ACD23947.1"/>
    <property type="molecule type" value="Genomic_DNA"/>
</dbReference>
<reference evidence="1" key="1">
    <citation type="submission" date="2009-06" db="EMBL/GenBank/DDBJ databases">
        <authorList>
            <consortium name="US DOE Joint Genome Institute (JGI-PGF)"/>
            <person name="Lucas S."/>
            <person name="Copeland A."/>
            <person name="Lapidus A."/>
            <person name="Glavina del Rio T."/>
            <person name="Dalin E."/>
            <person name="Tice H."/>
            <person name="Bruce D."/>
            <person name="Goodwin L."/>
            <person name="Pitluck S."/>
            <person name="Kyrpides N."/>
            <person name="Mavromatis K."/>
            <person name="Ivanova N."/>
            <person name="Saunders E."/>
            <person name="Brettin T."/>
            <person name="Detter J.C."/>
            <person name="Han C."/>
            <person name="Larimer F."/>
            <person name="Land M."/>
            <person name="Hauser L."/>
            <person name="Markowitz V."/>
            <person name="Cheng J.-F."/>
            <person name="Hugenholtz P."/>
            <person name="Woyke T."/>
            <person name="Wu D."/>
            <person name="Gronow S."/>
            <person name="Klenk H.-P."/>
            <person name="Eisen J.A."/>
        </authorList>
    </citation>
    <scope>NUCLEOTIDE SEQUENCE</scope>
    <source>
        <strain evidence="1">Eklund 17B</strain>
    </source>
</reference>
<protein>
    <submittedName>
        <fullName evidence="1">Uncharacterized protein</fullName>
    </submittedName>
</protein>
<accession>U4P4P5</accession>
<dbReference type="AlphaFoldDB" id="B2TIP7"/>
<sequence length="107" mass="12803">MKYDYSIFVDDNGYILFKFIKELKLLEYVFEDMSSFGEPIFREFIKKVISDESKFEEVYGNMCGMKIRKDYTVITSEYVSSNVLNNLQIKTIELLHLIDMWIKKNNL</sequence>
<dbReference type="KEGG" id="cbk:CLL_A0310"/>
<proteinExistence type="predicted"/>
<reference evidence="1" key="2">
    <citation type="submission" date="2009-08" db="EMBL/GenBank/DDBJ databases">
        <authorList>
            <person name="Shrivastava S."/>
            <person name="Brinkac L.M."/>
            <person name="Dodson R.J."/>
            <person name="Harkins D.M."/>
            <person name="Durkin A.S."/>
            <person name="Sutton G."/>
        </authorList>
    </citation>
    <scope>NUCLEOTIDE SEQUENCE</scope>
    <source>
        <strain evidence="1">Eklund 17B</strain>
    </source>
</reference>
<name>B2TIP7_CLOBB</name>
<gene>
    <name evidence="1" type="ordered locus">CLL_A0310</name>
</gene>
<organism evidence="1">
    <name type="scientific">Clostridium botulinum (strain Eklund 17B / Type B)</name>
    <dbReference type="NCBI Taxonomy" id="935198"/>
    <lineage>
        <taxon>Bacteria</taxon>
        <taxon>Bacillati</taxon>
        <taxon>Bacillota</taxon>
        <taxon>Clostridia</taxon>
        <taxon>Eubacteriales</taxon>
        <taxon>Clostridiaceae</taxon>
        <taxon>Clostridium</taxon>
    </lineage>
</organism>
<evidence type="ECO:0000313" key="1">
    <source>
        <dbReference type="EMBL" id="ACD23947.1"/>
    </source>
</evidence>